<gene>
    <name evidence="1" type="ORF">O0554_17145</name>
</gene>
<evidence type="ECO:0000313" key="2">
    <source>
        <dbReference type="Proteomes" id="UP001077662"/>
    </source>
</evidence>
<comment type="caution">
    <text evidence="1">The sequence shown here is derived from an EMBL/GenBank/DDBJ whole genome shotgun (WGS) entry which is preliminary data.</text>
</comment>
<sequence>MERKQKLNNLAKMYKLHQSEKYFDQLYSELLVDWHYRKKVDARRTLSDEVTILTLYEDALLEALRVFDGQTNDFMHLLNQWINRRRIDLQRTNLRRKKVEMITILGRNRESDVCANILETLADSFDPEFSSTTEEAFYEKIYPRKKERDKRELVSHLIESAKTLSDEVTVKILTEFSKYDSPNKLAKALGLHHETVNRKLRRVSRLYDANRFGDLHEYLAV</sequence>
<name>A0AAP3DI85_BRELA</name>
<dbReference type="EMBL" id="JAPTNE010000023">
    <property type="protein sequence ID" value="MCZ0808613.1"/>
    <property type="molecule type" value="Genomic_DNA"/>
</dbReference>
<accession>A0AAP3DI85</accession>
<reference evidence="1" key="1">
    <citation type="submission" date="2022-09" db="EMBL/GenBank/DDBJ databases">
        <title>Genome analysis and characterization of larvicidal activity of Brevibacillus strains.</title>
        <authorList>
            <person name="Patrusheva E.V."/>
            <person name="Izotova A.O."/>
            <person name="Toshchakov S.V."/>
            <person name="Sineoky S.P."/>
        </authorList>
    </citation>
    <scope>NUCLEOTIDE SEQUENCE</scope>
    <source>
        <strain evidence="1">VKPM_B-13247</strain>
    </source>
</reference>
<dbReference type="RefSeq" id="WP_258434125.1">
    <property type="nucleotide sequence ID" value="NZ_JANSGW010000023.1"/>
</dbReference>
<dbReference type="Proteomes" id="UP001077662">
    <property type="component" value="Unassembled WGS sequence"/>
</dbReference>
<evidence type="ECO:0000313" key="1">
    <source>
        <dbReference type="EMBL" id="MCZ0808613.1"/>
    </source>
</evidence>
<proteinExistence type="predicted"/>
<dbReference type="AlphaFoldDB" id="A0AAP3DI85"/>
<protein>
    <submittedName>
        <fullName evidence="1">Uncharacterized protein</fullName>
    </submittedName>
</protein>
<organism evidence="1 2">
    <name type="scientific">Brevibacillus laterosporus</name>
    <name type="common">Bacillus laterosporus</name>
    <dbReference type="NCBI Taxonomy" id="1465"/>
    <lineage>
        <taxon>Bacteria</taxon>
        <taxon>Bacillati</taxon>
        <taxon>Bacillota</taxon>
        <taxon>Bacilli</taxon>
        <taxon>Bacillales</taxon>
        <taxon>Paenibacillaceae</taxon>
        <taxon>Brevibacillus</taxon>
    </lineage>
</organism>